<evidence type="ECO:0000313" key="2">
    <source>
        <dbReference type="Proteomes" id="UP000807025"/>
    </source>
</evidence>
<gene>
    <name evidence="1" type="ORF">BDN71DRAFT_1403825</name>
</gene>
<reference evidence="1" key="1">
    <citation type="submission" date="2020-11" db="EMBL/GenBank/DDBJ databases">
        <authorList>
            <consortium name="DOE Joint Genome Institute"/>
            <person name="Ahrendt S."/>
            <person name="Riley R."/>
            <person name="Andreopoulos W."/>
            <person name="Labutti K."/>
            <person name="Pangilinan J."/>
            <person name="Ruiz-Duenas F.J."/>
            <person name="Barrasa J.M."/>
            <person name="Sanchez-Garcia M."/>
            <person name="Camarero S."/>
            <person name="Miyauchi S."/>
            <person name="Serrano A."/>
            <person name="Linde D."/>
            <person name="Babiker R."/>
            <person name="Drula E."/>
            <person name="Ayuso-Fernandez I."/>
            <person name="Pacheco R."/>
            <person name="Padilla G."/>
            <person name="Ferreira P."/>
            <person name="Barriuso J."/>
            <person name="Kellner H."/>
            <person name="Castanera R."/>
            <person name="Alfaro M."/>
            <person name="Ramirez L."/>
            <person name="Pisabarro A.G."/>
            <person name="Kuo A."/>
            <person name="Tritt A."/>
            <person name="Lipzen A."/>
            <person name="He G."/>
            <person name="Yan M."/>
            <person name="Ng V."/>
            <person name="Cullen D."/>
            <person name="Martin F."/>
            <person name="Rosso M.-N."/>
            <person name="Henrissat B."/>
            <person name="Hibbett D."/>
            <person name="Martinez A.T."/>
            <person name="Grigoriev I.V."/>
        </authorList>
    </citation>
    <scope>NUCLEOTIDE SEQUENCE</scope>
    <source>
        <strain evidence="1">ATCC 90797</strain>
    </source>
</reference>
<name>A0A9P5ZHX3_PLEER</name>
<proteinExistence type="predicted"/>
<accession>A0A9P5ZHX3</accession>
<comment type="caution">
    <text evidence="1">The sequence shown here is derived from an EMBL/GenBank/DDBJ whole genome shotgun (WGS) entry which is preliminary data.</text>
</comment>
<organism evidence="1 2">
    <name type="scientific">Pleurotus eryngii</name>
    <name type="common">Boletus of the steppes</name>
    <dbReference type="NCBI Taxonomy" id="5323"/>
    <lineage>
        <taxon>Eukaryota</taxon>
        <taxon>Fungi</taxon>
        <taxon>Dikarya</taxon>
        <taxon>Basidiomycota</taxon>
        <taxon>Agaricomycotina</taxon>
        <taxon>Agaricomycetes</taxon>
        <taxon>Agaricomycetidae</taxon>
        <taxon>Agaricales</taxon>
        <taxon>Pleurotineae</taxon>
        <taxon>Pleurotaceae</taxon>
        <taxon>Pleurotus</taxon>
    </lineage>
</organism>
<sequence length="248" mass="27732">MTSPYRTDEYKAFRKGETWGLCITDAFRIRIGRAARGDESTAKAIIFVEKKYFDINQRKKDEKLEAQCKRKATDAINECSHKRIALTPGAANTNRATSSTSNLIVEGRLISSEIVDVEVDVEMVGAPRATAIHHLAATNVFPHSWSSSMVSQSRAVPCSSVKEYHLTPADLSLKAAITSWHEITAPIKLGKFTVAHYREEVFLHDTIIQCIVNCAHAGKIQTTEDLTRDTWWIPERIDEFGANIISLI</sequence>
<dbReference type="AlphaFoldDB" id="A0A9P5ZHX3"/>
<evidence type="ECO:0000313" key="1">
    <source>
        <dbReference type="EMBL" id="KAF9488059.1"/>
    </source>
</evidence>
<protein>
    <submittedName>
        <fullName evidence="1">Uncharacterized protein</fullName>
    </submittedName>
</protein>
<dbReference type="Proteomes" id="UP000807025">
    <property type="component" value="Unassembled WGS sequence"/>
</dbReference>
<keyword evidence="2" id="KW-1185">Reference proteome</keyword>
<dbReference type="OrthoDB" id="2803597at2759"/>
<dbReference type="EMBL" id="MU154734">
    <property type="protein sequence ID" value="KAF9488059.1"/>
    <property type="molecule type" value="Genomic_DNA"/>
</dbReference>